<reference evidence="1 2" key="1">
    <citation type="submission" date="2021-06" db="EMBL/GenBank/DDBJ databases">
        <title>Caerostris extrusa draft genome.</title>
        <authorList>
            <person name="Kono N."/>
            <person name="Arakawa K."/>
        </authorList>
    </citation>
    <scope>NUCLEOTIDE SEQUENCE [LARGE SCALE GENOMIC DNA]</scope>
</reference>
<gene>
    <name evidence="1" type="ORF">CEXT_470221</name>
</gene>
<name>A0AAV4QJU7_CAEEX</name>
<dbReference type="Proteomes" id="UP001054945">
    <property type="component" value="Unassembled WGS sequence"/>
</dbReference>
<proteinExistence type="predicted"/>
<protein>
    <submittedName>
        <fullName evidence="1">Uncharacterized protein</fullName>
    </submittedName>
</protein>
<organism evidence="1 2">
    <name type="scientific">Caerostris extrusa</name>
    <name type="common">Bark spider</name>
    <name type="synonym">Caerostris bankana</name>
    <dbReference type="NCBI Taxonomy" id="172846"/>
    <lineage>
        <taxon>Eukaryota</taxon>
        <taxon>Metazoa</taxon>
        <taxon>Ecdysozoa</taxon>
        <taxon>Arthropoda</taxon>
        <taxon>Chelicerata</taxon>
        <taxon>Arachnida</taxon>
        <taxon>Araneae</taxon>
        <taxon>Araneomorphae</taxon>
        <taxon>Entelegynae</taxon>
        <taxon>Araneoidea</taxon>
        <taxon>Araneidae</taxon>
        <taxon>Caerostris</taxon>
    </lineage>
</organism>
<evidence type="ECO:0000313" key="1">
    <source>
        <dbReference type="EMBL" id="GIY08487.1"/>
    </source>
</evidence>
<sequence>MTKSIIEDVKRITVSKNKESSRDYRIFQELIDSNLKLSSAPLTEDTVMKNILLPCTFKESSLHVEEVVTELSSTSAESRLITESCDCNARRQWDLNFGRFSY</sequence>
<dbReference type="EMBL" id="BPLR01006258">
    <property type="protein sequence ID" value="GIY08487.1"/>
    <property type="molecule type" value="Genomic_DNA"/>
</dbReference>
<evidence type="ECO:0000313" key="2">
    <source>
        <dbReference type="Proteomes" id="UP001054945"/>
    </source>
</evidence>
<dbReference type="AlphaFoldDB" id="A0AAV4QJU7"/>
<keyword evidence="2" id="KW-1185">Reference proteome</keyword>
<accession>A0AAV4QJU7</accession>
<comment type="caution">
    <text evidence="1">The sequence shown here is derived from an EMBL/GenBank/DDBJ whole genome shotgun (WGS) entry which is preliminary data.</text>
</comment>